<dbReference type="GO" id="GO:0003700">
    <property type="term" value="F:DNA-binding transcription factor activity"/>
    <property type="evidence" value="ECO:0007669"/>
    <property type="project" value="TreeGrafter"/>
</dbReference>
<name>A0A6I4T6I5_9SPHN</name>
<dbReference type="AlphaFoldDB" id="A0A6I4T6I5"/>
<dbReference type="GO" id="GO:0000976">
    <property type="term" value="F:transcription cis-regulatory region binding"/>
    <property type="evidence" value="ECO:0007669"/>
    <property type="project" value="TreeGrafter"/>
</dbReference>
<feature type="DNA-binding region" description="H-T-H motif" evidence="4">
    <location>
        <begin position="29"/>
        <end position="48"/>
    </location>
</feature>
<keyword evidence="3" id="KW-0804">Transcription</keyword>
<dbReference type="InterPro" id="IPR036271">
    <property type="entry name" value="Tet_transcr_reg_TetR-rel_C_sf"/>
</dbReference>
<sequence>MTRKTPKSKAAFLDAATRLFAEHGYDGMTIRDVAKAAGTTLGTLHYHWGNKDGLIREICTLQLEPMVNARLARYAALDDLEASDTSRKERIANLLKAHFEPFLEIFGGSDSERSLLQQFYIRVSSDPAPAVRVIANEIMSEMSREFVHRLHGLCDHLTDAEFHWRLNGVLGTTLHIQAFSPRLSALVQRVGLADGEEDYMNVQAGIAPTVHFLSEALIAPPCEVNG</sequence>
<dbReference type="SUPFAM" id="SSF48498">
    <property type="entry name" value="Tetracyclin repressor-like, C-terminal domain"/>
    <property type="match status" value="1"/>
</dbReference>
<dbReference type="PANTHER" id="PTHR30055">
    <property type="entry name" value="HTH-TYPE TRANSCRIPTIONAL REGULATOR RUTR"/>
    <property type="match status" value="1"/>
</dbReference>
<dbReference type="Gene3D" id="1.10.357.10">
    <property type="entry name" value="Tetracycline Repressor, domain 2"/>
    <property type="match status" value="1"/>
</dbReference>
<dbReference type="SUPFAM" id="SSF46689">
    <property type="entry name" value="Homeodomain-like"/>
    <property type="match status" value="1"/>
</dbReference>
<comment type="caution">
    <text evidence="6">The sequence shown here is derived from an EMBL/GenBank/DDBJ whole genome shotgun (WGS) entry which is preliminary data.</text>
</comment>
<keyword evidence="7" id="KW-1185">Reference proteome</keyword>
<dbReference type="Pfam" id="PF00440">
    <property type="entry name" value="TetR_N"/>
    <property type="match status" value="1"/>
</dbReference>
<reference evidence="6 7" key="1">
    <citation type="submission" date="2019-12" db="EMBL/GenBank/DDBJ databases">
        <title>Genomic-based taxomic classification of the family Erythrobacteraceae.</title>
        <authorList>
            <person name="Xu L."/>
        </authorList>
    </citation>
    <scope>NUCLEOTIDE SEQUENCE [LARGE SCALE GENOMIC DNA]</scope>
    <source>
        <strain evidence="6 7">LMG 29518</strain>
    </source>
</reference>
<evidence type="ECO:0000256" key="3">
    <source>
        <dbReference type="ARBA" id="ARBA00023163"/>
    </source>
</evidence>
<dbReference type="RefSeq" id="WP_160737264.1">
    <property type="nucleotide sequence ID" value="NZ_WTYT01000006.1"/>
</dbReference>
<dbReference type="PANTHER" id="PTHR30055:SF234">
    <property type="entry name" value="HTH-TYPE TRANSCRIPTIONAL REGULATOR BETI"/>
    <property type="match status" value="1"/>
</dbReference>
<protein>
    <submittedName>
        <fullName evidence="6">TetR family transcriptional regulator</fullName>
    </submittedName>
</protein>
<evidence type="ECO:0000256" key="2">
    <source>
        <dbReference type="ARBA" id="ARBA00023125"/>
    </source>
</evidence>
<dbReference type="PROSITE" id="PS50977">
    <property type="entry name" value="HTH_TETR_2"/>
    <property type="match status" value="1"/>
</dbReference>
<dbReference type="InterPro" id="IPR001647">
    <property type="entry name" value="HTH_TetR"/>
</dbReference>
<evidence type="ECO:0000313" key="6">
    <source>
        <dbReference type="EMBL" id="MXO66824.1"/>
    </source>
</evidence>
<evidence type="ECO:0000259" key="5">
    <source>
        <dbReference type="PROSITE" id="PS50977"/>
    </source>
</evidence>
<proteinExistence type="predicted"/>
<keyword evidence="2 4" id="KW-0238">DNA-binding</keyword>
<evidence type="ECO:0000313" key="7">
    <source>
        <dbReference type="Proteomes" id="UP000438476"/>
    </source>
</evidence>
<evidence type="ECO:0000256" key="1">
    <source>
        <dbReference type="ARBA" id="ARBA00023015"/>
    </source>
</evidence>
<organism evidence="6 7">
    <name type="scientific">Altericroceibacterium endophyticum</name>
    <dbReference type="NCBI Taxonomy" id="1808508"/>
    <lineage>
        <taxon>Bacteria</taxon>
        <taxon>Pseudomonadati</taxon>
        <taxon>Pseudomonadota</taxon>
        <taxon>Alphaproteobacteria</taxon>
        <taxon>Sphingomonadales</taxon>
        <taxon>Erythrobacteraceae</taxon>
        <taxon>Altericroceibacterium</taxon>
    </lineage>
</organism>
<dbReference type="Proteomes" id="UP000438476">
    <property type="component" value="Unassembled WGS sequence"/>
</dbReference>
<dbReference type="PRINTS" id="PR00455">
    <property type="entry name" value="HTHTETR"/>
</dbReference>
<gene>
    <name evidence="6" type="ORF">GRI91_13750</name>
</gene>
<keyword evidence="1" id="KW-0805">Transcription regulation</keyword>
<dbReference type="OrthoDB" id="2356263at2"/>
<evidence type="ECO:0000256" key="4">
    <source>
        <dbReference type="PROSITE-ProRule" id="PRU00335"/>
    </source>
</evidence>
<dbReference type="InterPro" id="IPR041586">
    <property type="entry name" value="PsrA_TetR_C"/>
</dbReference>
<dbReference type="EMBL" id="WTYT01000006">
    <property type="protein sequence ID" value="MXO66824.1"/>
    <property type="molecule type" value="Genomic_DNA"/>
</dbReference>
<accession>A0A6I4T6I5</accession>
<dbReference type="Pfam" id="PF17939">
    <property type="entry name" value="TetR_C_30"/>
    <property type="match status" value="1"/>
</dbReference>
<feature type="domain" description="HTH tetR-type" evidence="5">
    <location>
        <begin position="6"/>
        <end position="66"/>
    </location>
</feature>
<dbReference type="InterPro" id="IPR009057">
    <property type="entry name" value="Homeodomain-like_sf"/>
</dbReference>
<dbReference type="InterPro" id="IPR050109">
    <property type="entry name" value="HTH-type_TetR-like_transc_reg"/>
</dbReference>